<evidence type="ECO:0000256" key="4">
    <source>
        <dbReference type="ARBA" id="ARBA00022679"/>
    </source>
</evidence>
<dbReference type="GO" id="GO:0046872">
    <property type="term" value="F:metal ion binding"/>
    <property type="evidence" value="ECO:0007669"/>
    <property type="project" value="UniProtKB-KW"/>
</dbReference>
<dbReference type="Proteomes" id="UP000241201">
    <property type="component" value="Unassembled WGS sequence"/>
</dbReference>
<dbReference type="InterPro" id="IPR003607">
    <property type="entry name" value="HD/PDEase_dom"/>
</dbReference>
<dbReference type="SUPFAM" id="SSF109604">
    <property type="entry name" value="HD-domain/PDEase-like"/>
    <property type="match status" value="1"/>
</dbReference>
<comment type="pathway">
    <text evidence="2 14">Cofactor biosynthesis; NAD(+) biosynthesis; deamido-NAD(+) from nicotinate D-ribonucleotide: step 1/1.</text>
</comment>
<feature type="domain" description="HD" evidence="15">
    <location>
        <begin position="197"/>
        <end position="309"/>
    </location>
</feature>
<dbReference type="NCBIfam" id="TIGR00488">
    <property type="entry name" value="bis(5'-nucleosyl)-tetraphosphatase (symmetrical) YqeK"/>
    <property type="match status" value="1"/>
</dbReference>
<evidence type="ECO:0000259" key="15">
    <source>
        <dbReference type="PROSITE" id="PS51831"/>
    </source>
</evidence>
<dbReference type="GO" id="GO:0005524">
    <property type="term" value="F:ATP binding"/>
    <property type="evidence" value="ECO:0007669"/>
    <property type="project" value="UniProtKB-KW"/>
</dbReference>
<sequence>MKIGIIGGSFDPFHLGHKRIINETISKLNLDKMLIMPTKHNPWKDDCVANDKQRIDMIHLTMEGNKQYEISRIELDNPTNEKNYTIDTIKTLKQLYPSDELYFIMGMDQASQFDKWKCAQEISQEVQLVAFGRVGYQINENINTYHFKFIETKETDESSTALKKGKRNVVDKKVLMYAFRHGLYLENFVRKYMSKKRFDHTCSVAKLARKFANCNGVDGTKAYIAGMLHDIAKEMDRDEEMHLMKEYYPQFVLKPRPIYHQWLSTYLAKKDFYIEDEAILQAITNHTTASMEMSKLDMCVYCADKLDPLRGYDSSKQIALCKEDILEGFKGELVNFYNFSKEKNRDIDECFFDVYQKYCKGDCNE</sequence>
<evidence type="ECO:0000256" key="1">
    <source>
        <dbReference type="ARBA" id="ARBA00002324"/>
    </source>
</evidence>
<dbReference type="InterPro" id="IPR006674">
    <property type="entry name" value="HD_domain"/>
</dbReference>
<keyword evidence="11 14" id="KW-0520">NAD</keyword>
<dbReference type="Pfam" id="PF01467">
    <property type="entry name" value="CTP_transf_like"/>
    <property type="match status" value="1"/>
</dbReference>
<evidence type="ECO:0000313" key="17">
    <source>
        <dbReference type="Proteomes" id="UP000241201"/>
    </source>
</evidence>
<keyword evidence="10" id="KW-0408">Iron</keyword>
<dbReference type="PANTHER" id="PTHR39321">
    <property type="entry name" value="NICOTINATE-NUCLEOTIDE ADENYLYLTRANSFERASE-RELATED"/>
    <property type="match status" value="1"/>
</dbReference>
<keyword evidence="17" id="KW-1185">Reference proteome</keyword>
<evidence type="ECO:0000256" key="6">
    <source>
        <dbReference type="ARBA" id="ARBA00022723"/>
    </source>
</evidence>
<comment type="catalytic activity">
    <reaction evidence="13">
        <text>P(1),P(4)-bis(5'-adenosyl) tetraphosphate + H2O = 2 ADP + 2 H(+)</text>
        <dbReference type="Rhea" id="RHEA:24252"/>
        <dbReference type="ChEBI" id="CHEBI:15377"/>
        <dbReference type="ChEBI" id="CHEBI:15378"/>
        <dbReference type="ChEBI" id="CHEBI:58141"/>
        <dbReference type="ChEBI" id="CHEBI:456216"/>
        <dbReference type="EC" id="3.6.1.41"/>
    </reaction>
</comment>
<keyword evidence="4 14" id="KW-0808">Transferase</keyword>
<dbReference type="EMBL" id="PYLP01000002">
    <property type="protein sequence ID" value="PST41792.1"/>
    <property type="molecule type" value="Genomic_DNA"/>
</dbReference>
<reference evidence="17" key="1">
    <citation type="submission" date="2018-03" db="EMBL/GenBank/DDBJ databases">
        <title>Lachnoclostridium SNUG30370 gen.nov., sp.nov., isolated from human faeces.</title>
        <authorList>
            <person name="Seo B."/>
            <person name="Jeon K."/>
            <person name="Ko G."/>
        </authorList>
    </citation>
    <scope>NUCLEOTIDE SEQUENCE [LARGE SCALE GENOMIC DNA]</scope>
    <source>
        <strain evidence="17">SNUG30370</strain>
    </source>
</reference>
<organism evidence="16 17">
    <name type="scientific">Faecalibacillus faecis</name>
    <dbReference type="NCBI Taxonomy" id="1982628"/>
    <lineage>
        <taxon>Bacteria</taxon>
        <taxon>Bacillati</taxon>
        <taxon>Bacillota</taxon>
        <taxon>Erysipelotrichia</taxon>
        <taxon>Erysipelotrichales</taxon>
        <taxon>Coprobacillaceae</taxon>
        <taxon>Faecalibacillus</taxon>
    </lineage>
</organism>
<dbReference type="NCBIfam" id="NF005519">
    <property type="entry name" value="PRK07152.1"/>
    <property type="match status" value="1"/>
</dbReference>
<evidence type="ECO:0000256" key="2">
    <source>
        <dbReference type="ARBA" id="ARBA00005019"/>
    </source>
</evidence>
<evidence type="ECO:0000256" key="14">
    <source>
        <dbReference type="HAMAP-Rule" id="MF_00244"/>
    </source>
</evidence>
<gene>
    <name evidence="14 16" type="primary">nadD</name>
    <name evidence="16" type="ORF">C7U55_03170</name>
</gene>
<evidence type="ECO:0000256" key="10">
    <source>
        <dbReference type="ARBA" id="ARBA00023004"/>
    </source>
</evidence>
<dbReference type="InterPro" id="IPR004821">
    <property type="entry name" value="Cyt_trans-like"/>
</dbReference>
<dbReference type="NCBIfam" id="TIGR00125">
    <property type="entry name" value="cyt_tran_rel"/>
    <property type="match status" value="1"/>
</dbReference>
<accession>A0A2T3G2R8</accession>
<keyword evidence="9 14" id="KW-0067">ATP-binding</keyword>
<dbReference type="InterPro" id="IPR014729">
    <property type="entry name" value="Rossmann-like_a/b/a_fold"/>
</dbReference>
<protein>
    <recommendedName>
        <fullName evidence="14">Probable nicotinate-nucleotide adenylyltransferase</fullName>
        <ecNumber evidence="14">2.7.7.18</ecNumber>
    </recommendedName>
    <alternativeName>
        <fullName evidence="14">Deamido-NAD(+) diphosphorylase</fullName>
    </alternativeName>
    <alternativeName>
        <fullName evidence="14">Deamido-NAD(+) pyrophosphorylase</fullName>
    </alternativeName>
    <alternativeName>
        <fullName evidence="14">Nicotinate mononucleotide adenylyltransferase</fullName>
        <shortName evidence="14">NaMN adenylyltransferase</shortName>
    </alternativeName>
</protein>
<comment type="similarity">
    <text evidence="14">Belongs to the NadD family.</text>
</comment>
<evidence type="ECO:0000256" key="3">
    <source>
        <dbReference type="ARBA" id="ARBA00022642"/>
    </source>
</evidence>
<evidence type="ECO:0000313" key="16">
    <source>
        <dbReference type="EMBL" id="PST41792.1"/>
    </source>
</evidence>
<dbReference type="SUPFAM" id="SSF52374">
    <property type="entry name" value="Nucleotidylyl transferase"/>
    <property type="match status" value="1"/>
</dbReference>
<evidence type="ECO:0000256" key="8">
    <source>
        <dbReference type="ARBA" id="ARBA00022801"/>
    </source>
</evidence>
<dbReference type="GeneID" id="77470105"/>
<evidence type="ECO:0000256" key="9">
    <source>
        <dbReference type="ARBA" id="ARBA00022840"/>
    </source>
</evidence>
<evidence type="ECO:0000256" key="12">
    <source>
        <dbReference type="ARBA" id="ARBA00048721"/>
    </source>
</evidence>
<dbReference type="GO" id="GO:0004515">
    <property type="term" value="F:nicotinate-nucleotide adenylyltransferase activity"/>
    <property type="evidence" value="ECO:0007669"/>
    <property type="project" value="UniProtKB-UniRule"/>
</dbReference>
<evidence type="ECO:0000256" key="5">
    <source>
        <dbReference type="ARBA" id="ARBA00022695"/>
    </source>
</evidence>
<dbReference type="HAMAP" id="MF_00244">
    <property type="entry name" value="NaMN_adenylyltr"/>
    <property type="match status" value="1"/>
</dbReference>
<dbReference type="AlphaFoldDB" id="A0A2T3G2R8"/>
<dbReference type="CDD" id="cd02165">
    <property type="entry name" value="NMNAT"/>
    <property type="match status" value="1"/>
</dbReference>
<keyword evidence="7 14" id="KW-0547">Nucleotide-binding</keyword>
<dbReference type="InterPro" id="IPR006675">
    <property type="entry name" value="HDIG_dom"/>
</dbReference>
<evidence type="ECO:0000256" key="13">
    <source>
        <dbReference type="ARBA" id="ARBA00049417"/>
    </source>
</evidence>
<dbReference type="Gene3D" id="1.10.3210.10">
    <property type="entry name" value="Hypothetical protein af1432"/>
    <property type="match status" value="1"/>
</dbReference>
<dbReference type="NCBIfam" id="TIGR00482">
    <property type="entry name" value="nicotinate (nicotinamide) nucleotide adenylyltransferase"/>
    <property type="match status" value="1"/>
</dbReference>
<dbReference type="InterPro" id="IPR005248">
    <property type="entry name" value="NadD/NMNAT"/>
</dbReference>
<dbReference type="Pfam" id="PF01966">
    <property type="entry name" value="HD"/>
    <property type="match status" value="1"/>
</dbReference>
<evidence type="ECO:0000256" key="7">
    <source>
        <dbReference type="ARBA" id="ARBA00022741"/>
    </source>
</evidence>
<dbReference type="InterPro" id="IPR005249">
    <property type="entry name" value="YqeK"/>
</dbReference>
<dbReference type="RefSeq" id="WP_106987307.1">
    <property type="nucleotide sequence ID" value="NZ_JBBNHF010000015.1"/>
</dbReference>
<proteinExistence type="inferred from homology"/>
<dbReference type="SMART" id="SM00471">
    <property type="entry name" value="HDc"/>
    <property type="match status" value="1"/>
</dbReference>
<dbReference type="PROSITE" id="PS51831">
    <property type="entry name" value="HD"/>
    <property type="match status" value="1"/>
</dbReference>
<keyword evidence="3 14" id="KW-0662">Pyridine nucleotide biosynthesis</keyword>
<dbReference type="PANTHER" id="PTHR39321:SF3">
    <property type="entry name" value="PHOSPHOPANTETHEINE ADENYLYLTRANSFERASE"/>
    <property type="match status" value="1"/>
</dbReference>
<keyword evidence="8" id="KW-0378">Hydrolase</keyword>
<name>A0A2T3G2R8_9FIRM</name>
<evidence type="ECO:0000256" key="11">
    <source>
        <dbReference type="ARBA" id="ARBA00023027"/>
    </source>
</evidence>
<keyword evidence="6" id="KW-0479">Metal-binding</keyword>
<comment type="catalytic activity">
    <reaction evidence="12 14">
        <text>nicotinate beta-D-ribonucleotide + ATP + H(+) = deamido-NAD(+) + diphosphate</text>
        <dbReference type="Rhea" id="RHEA:22860"/>
        <dbReference type="ChEBI" id="CHEBI:15378"/>
        <dbReference type="ChEBI" id="CHEBI:30616"/>
        <dbReference type="ChEBI" id="CHEBI:33019"/>
        <dbReference type="ChEBI" id="CHEBI:57502"/>
        <dbReference type="ChEBI" id="CHEBI:58437"/>
        <dbReference type="EC" id="2.7.7.18"/>
    </reaction>
</comment>
<keyword evidence="5 14" id="KW-0548">Nucleotidyltransferase</keyword>
<dbReference type="Gene3D" id="3.40.50.620">
    <property type="entry name" value="HUPs"/>
    <property type="match status" value="1"/>
</dbReference>
<dbReference type="GO" id="GO:0009435">
    <property type="term" value="P:NAD+ biosynthetic process"/>
    <property type="evidence" value="ECO:0007669"/>
    <property type="project" value="UniProtKB-UniRule"/>
</dbReference>
<dbReference type="NCBIfam" id="TIGR00277">
    <property type="entry name" value="HDIG"/>
    <property type="match status" value="1"/>
</dbReference>
<dbReference type="GO" id="GO:0008803">
    <property type="term" value="F:bis(5'-nucleosyl)-tetraphosphatase (symmetrical) activity"/>
    <property type="evidence" value="ECO:0007669"/>
    <property type="project" value="UniProtKB-EC"/>
</dbReference>
<comment type="function">
    <text evidence="1 14">Catalyzes the reversible adenylation of nicotinate mononucleotide (NaMN) to nicotinic acid adenine dinucleotide (NaAD).</text>
</comment>
<dbReference type="EC" id="2.7.7.18" evidence="14"/>
<dbReference type="CDD" id="cd00077">
    <property type="entry name" value="HDc"/>
    <property type="match status" value="1"/>
</dbReference>
<dbReference type="UniPathway" id="UPA00253">
    <property type="reaction ID" value="UER00332"/>
</dbReference>
<comment type="caution">
    <text evidence="16">The sequence shown here is derived from an EMBL/GenBank/DDBJ whole genome shotgun (WGS) entry which is preliminary data.</text>
</comment>